<dbReference type="AlphaFoldDB" id="A0A2H0WSE3"/>
<proteinExistence type="predicted"/>
<dbReference type="EMBL" id="PEZI01000009">
    <property type="protein sequence ID" value="PIS14858.1"/>
    <property type="molecule type" value="Genomic_DNA"/>
</dbReference>
<comment type="caution">
    <text evidence="1">The sequence shown here is derived from an EMBL/GenBank/DDBJ whole genome shotgun (WGS) entry which is preliminary data.</text>
</comment>
<gene>
    <name evidence="1" type="ORF">COT64_00430</name>
</gene>
<sequence length="60" mass="7148">MKIELSQNQIKLKQCFEPLYQRNLADQEVKEISDNIRGFLLVLSEIEKENKNVKTERIQN</sequence>
<reference evidence="2" key="1">
    <citation type="submission" date="2017-09" db="EMBL/GenBank/DDBJ databases">
        <title>Depth-based differentiation of microbial function through sediment-hosted aquifers and enrichment of novel symbionts in the deep terrestrial subsurface.</title>
        <authorList>
            <person name="Probst A.J."/>
            <person name="Ladd B."/>
            <person name="Jarett J.K."/>
            <person name="Geller-Mcgrath D.E."/>
            <person name="Sieber C.M.K."/>
            <person name="Emerson J.B."/>
            <person name="Anantharaman K."/>
            <person name="Thomas B.C."/>
            <person name="Malmstrom R."/>
            <person name="Stieglmeier M."/>
            <person name="Klingl A."/>
            <person name="Woyke T."/>
            <person name="Ryan C.M."/>
            <person name="Banfield J.F."/>
        </authorList>
    </citation>
    <scope>NUCLEOTIDE SEQUENCE [LARGE SCALE GENOMIC DNA]</scope>
</reference>
<protein>
    <submittedName>
        <fullName evidence="1">Uncharacterized protein</fullName>
    </submittedName>
</protein>
<organism evidence="1 2">
    <name type="scientific">Candidatus Shapirobacteria bacterium CG09_land_8_20_14_0_10_39_12</name>
    <dbReference type="NCBI Taxonomy" id="1974885"/>
    <lineage>
        <taxon>Bacteria</taxon>
        <taxon>Candidatus Shapironibacteriota</taxon>
    </lineage>
</organism>
<accession>A0A2H0WSE3</accession>
<evidence type="ECO:0000313" key="2">
    <source>
        <dbReference type="Proteomes" id="UP000230775"/>
    </source>
</evidence>
<dbReference type="Proteomes" id="UP000230775">
    <property type="component" value="Unassembled WGS sequence"/>
</dbReference>
<evidence type="ECO:0000313" key="1">
    <source>
        <dbReference type="EMBL" id="PIS14858.1"/>
    </source>
</evidence>
<name>A0A2H0WSE3_9BACT</name>